<dbReference type="Proteomes" id="UP001293593">
    <property type="component" value="Unassembled WGS sequence"/>
</dbReference>
<reference evidence="1" key="1">
    <citation type="submission" date="2023-10" db="EMBL/GenBank/DDBJ databases">
        <title>Chromosome-level genome of the transformable northern wattle, Acacia crassicarpa.</title>
        <authorList>
            <person name="Massaro I."/>
            <person name="Sinha N.R."/>
            <person name="Poethig S."/>
            <person name="Leichty A.R."/>
        </authorList>
    </citation>
    <scope>NUCLEOTIDE SEQUENCE</scope>
    <source>
        <strain evidence="1">Acra3RX</strain>
        <tissue evidence="1">Leaf</tissue>
    </source>
</reference>
<evidence type="ECO:0000313" key="2">
    <source>
        <dbReference type="Proteomes" id="UP001293593"/>
    </source>
</evidence>
<organism evidence="1 2">
    <name type="scientific">Acacia crassicarpa</name>
    <name type="common">northern wattle</name>
    <dbReference type="NCBI Taxonomy" id="499986"/>
    <lineage>
        <taxon>Eukaryota</taxon>
        <taxon>Viridiplantae</taxon>
        <taxon>Streptophyta</taxon>
        <taxon>Embryophyta</taxon>
        <taxon>Tracheophyta</taxon>
        <taxon>Spermatophyta</taxon>
        <taxon>Magnoliopsida</taxon>
        <taxon>eudicotyledons</taxon>
        <taxon>Gunneridae</taxon>
        <taxon>Pentapetalae</taxon>
        <taxon>rosids</taxon>
        <taxon>fabids</taxon>
        <taxon>Fabales</taxon>
        <taxon>Fabaceae</taxon>
        <taxon>Caesalpinioideae</taxon>
        <taxon>mimosoid clade</taxon>
        <taxon>Acacieae</taxon>
        <taxon>Acacia</taxon>
    </lineage>
</organism>
<comment type="caution">
    <text evidence="1">The sequence shown here is derived from an EMBL/GenBank/DDBJ whole genome shotgun (WGS) entry which is preliminary data.</text>
</comment>
<dbReference type="EMBL" id="JAWXYG010000008">
    <property type="protein sequence ID" value="KAK4266472.1"/>
    <property type="molecule type" value="Genomic_DNA"/>
</dbReference>
<protein>
    <submittedName>
        <fullName evidence="1">Uncharacterized protein</fullName>
    </submittedName>
</protein>
<sequence>MNGVDVSSWLLIEDSADSEADSGSFSLYHGTATIAGYDQDDAESCNYDTDGMYGVHEDDQDSGEFSCQEDNMDELDSQSSMIWQSDATSECFSLPVEDEQEEMKIEVEQKQMKIGGVNFRELEDRLFWETCMAVGYP</sequence>
<dbReference type="PANTHER" id="PTHR35726:SF5">
    <property type="match status" value="1"/>
</dbReference>
<gene>
    <name evidence="1" type="ORF">QN277_027386</name>
</gene>
<dbReference type="PANTHER" id="PTHR35726">
    <property type="entry name" value="GLUTAMIC ACID-RICH PROTEIN-LIKE"/>
    <property type="match status" value="1"/>
</dbReference>
<dbReference type="AlphaFoldDB" id="A0AAE1J9Q2"/>
<name>A0AAE1J9Q2_9FABA</name>
<evidence type="ECO:0000313" key="1">
    <source>
        <dbReference type="EMBL" id="KAK4266472.1"/>
    </source>
</evidence>
<keyword evidence="2" id="KW-1185">Reference proteome</keyword>
<proteinExistence type="predicted"/>
<accession>A0AAE1J9Q2</accession>